<evidence type="ECO:0000313" key="4">
    <source>
        <dbReference type="Proteomes" id="UP001304088"/>
    </source>
</evidence>
<evidence type="ECO:0000259" key="2">
    <source>
        <dbReference type="SMART" id="SM00014"/>
    </source>
</evidence>
<proteinExistence type="predicted"/>
<name>A0AA96VD60_9STRE</name>
<gene>
    <name evidence="3" type="ORF">PXH68_07140</name>
</gene>
<dbReference type="Gene3D" id="1.20.144.10">
    <property type="entry name" value="Phosphatidic acid phosphatase type 2/haloperoxidase"/>
    <property type="match status" value="2"/>
</dbReference>
<feature type="domain" description="Phosphatidic acid phosphatase type 2/haloperoxidase" evidence="2">
    <location>
        <begin position="87"/>
        <end position="199"/>
    </location>
</feature>
<dbReference type="InterPro" id="IPR000326">
    <property type="entry name" value="PAP2/HPO"/>
</dbReference>
<feature type="transmembrane region" description="Helical" evidence="1">
    <location>
        <begin position="128"/>
        <end position="145"/>
    </location>
</feature>
<dbReference type="SMART" id="SM00014">
    <property type="entry name" value="acidPPc"/>
    <property type="match status" value="1"/>
</dbReference>
<keyword evidence="1" id="KW-1133">Transmembrane helix</keyword>
<feature type="transmembrane region" description="Helical" evidence="1">
    <location>
        <begin position="184"/>
        <end position="202"/>
    </location>
</feature>
<evidence type="ECO:0000313" key="3">
    <source>
        <dbReference type="EMBL" id="WNY46663.1"/>
    </source>
</evidence>
<protein>
    <submittedName>
        <fullName evidence="3">Phosphatase PAP2 family protein</fullName>
    </submittedName>
</protein>
<dbReference type="Pfam" id="PF01569">
    <property type="entry name" value="PAP2"/>
    <property type="match status" value="1"/>
</dbReference>
<feature type="transmembrane region" description="Helical" evidence="1">
    <location>
        <begin position="88"/>
        <end position="108"/>
    </location>
</feature>
<dbReference type="Proteomes" id="UP001304088">
    <property type="component" value="Chromosome"/>
</dbReference>
<dbReference type="KEGG" id="ssuv:PXH68_07140"/>
<dbReference type="AlphaFoldDB" id="A0AA96VD60"/>
<organism evidence="3 4">
    <name type="scientific">Streptococcus suivaginalis</name>
    <dbReference type="NCBI Taxonomy" id="3028082"/>
    <lineage>
        <taxon>Bacteria</taxon>
        <taxon>Bacillati</taxon>
        <taxon>Bacillota</taxon>
        <taxon>Bacilli</taxon>
        <taxon>Lactobacillales</taxon>
        <taxon>Streptococcaceae</taxon>
        <taxon>Streptococcus</taxon>
    </lineage>
</organism>
<dbReference type="RefSeq" id="WP_248028591.1">
    <property type="nucleotide sequence ID" value="NZ_CP118733.1"/>
</dbReference>
<keyword evidence="1" id="KW-0472">Membrane</keyword>
<accession>A0AA96VD60</accession>
<keyword evidence="1" id="KW-0812">Transmembrane</keyword>
<dbReference type="PANTHER" id="PTHR14969">
    <property type="entry name" value="SPHINGOSINE-1-PHOSPHATE PHOSPHOHYDROLASE"/>
    <property type="match status" value="1"/>
</dbReference>
<dbReference type="PANTHER" id="PTHR14969:SF13">
    <property type="entry name" value="AT30094P"/>
    <property type="match status" value="1"/>
</dbReference>
<feature type="transmembrane region" description="Helical" evidence="1">
    <location>
        <begin position="54"/>
        <end position="79"/>
    </location>
</feature>
<keyword evidence="4" id="KW-1185">Reference proteome</keyword>
<dbReference type="EMBL" id="CP118733">
    <property type="protein sequence ID" value="WNY46663.1"/>
    <property type="molecule type" value="Genomic_DNA"/>
</dbReference>
<feature type="transmembrane region" description="Helical" evidence="1">
    <location>
        <begin position="7"/>
        <end position="25"/>
    </location>
</feature>
<sequence length="216" mass="24172">MKNKRTYLTNASFTALAFVILGYVAKFYPASLTAFDSAIQTAVRGTLPSAATSFWTSITVLGNTVVILAICLALAFFFYKKQWKAEAYFILASFAAMGVASTALKYVYQRPRPSIEWLIDTIGYSFPSWHTASTMMIAGAVVIIINQRMKSSLSKRLLQASLLILAVLVAVSRIYIGVHYPTDIIGGWLLAATLLLAMFPYYDQKRFEWRFQSKQK</sequence>
<feature type="transmembrane region" description="Helical" evidence="1">
    <location>
        <begin position="157"/>
        <end position="178"/>
    </location>
</feature>
<dbReference type="SUPFAM" id="SSF48317">
    <property type="entry name" value="Acid phosphatase/Vanadium-dependent haloperoxidase"/>
    <property type="match status" value="1"/>
</dbReference>
<dbReference type="CDD" id="cd03392">
    <property type="entry name" value="PAP2_like_2"/>
    <property type="match status" value="1"/>
</dbReference>
<dbReference type="InterPro" id="IPR036938">
    <property type="entry name" value="PAP2/HPO_sf"/>
</dbReference>
<reference evidence="3 4" key="1">
    <citation type="submission" date="2023-02" db="EMBL/GenBank/DDBJ databases">
        <title>Streptococcus sp. Genome Sequencing and Assembly.</title>
        <authorList>
            <person name="Shore S.M."/>
            <person name="Nicholson T.L."/>
        </authorList>
    </citation>
    <scope>NUCLEOTIDE SEQUENCE [LARGE SCALE GENOMIC DNA]</scope>
    <source>
        <strain evidence="3 4">29896</strain>
    </source>
</reference>
<evidence type="ECO:0000256" key="1">
    <source>
        <dbReference type="SAM" id="Phobius"/>
    </source>
</evidence>